<dbReference type="EMBL" id="SZQA01000021">
    <property type="protein sequence ID" value="TKK86404.1"/>
    <property type="molecule type" value="Genomic_DNA"/>
</dbReference>
<keyword evidence="6" id="KW-0456">Lyase</keyword>
<evidence type="ECO:0000256" key="2">
    <source>
        <dbReference type="ARBA" id="ARBA00001933"/>
    </source>
</evidence>
<dbReference type="InterPro" id="IPR036052">
    <property type="entry name" value="TrpB-like_PALP_sf"/>
</dbReference>
<evidence type="ECO:0000313" key="10">
    <source>
        <dbReference type="EMBL" id="TKK86404.1"/>
    </source>
</evidence>
<evidence type="ECO:0000256" key="8">
    <source>
        <dbReference type="ARBA" id="ARBA00031427"/>
    </source>
</evidence>
<evidence type="ECO:0000256" key="4">
    <source>
        <dbReference type="ARBA" id="ARBA00012096"/>
    </source>
</evidence>
<dbReference type="GO" id="GO:0003941">
    <property type="term" value="F:L-serine ammonia-lyase activity"/>
    <property type="evidence" value="ECO:0007669"/>
    <property type="project" value="TreeGrafter"/>
</dbReference>
<dbReference type="Pfam" id="PF00291">
    <property type="entry name" value="PALP"/>
    <property type="match status" value="1"/>
</dbReference>
<dbReference type="Proteomes" id="UP000308705">
    <property type="component" value="Unassembled WGS sequence"/>
</dbReference>
<evidence type="ECO:0000256" key="5">
    <source>
        <dbReference type="ARBA" id="ARBA00022898"/>
    </source>
</evidence>
<dbReference type="EC" id="4.3.1.19" evidence="4"/>
<gene>
    <name evidence="10" type="ORF">FDA94_21515</name>
</gene>
<reference evidence="10 11" key="1">
    <citation type="submission" date="2019-04" db="EMBL/GenBank/DDBJ databases">
        <title>Herbidospora sp. NEAU-GS14.nov., a novel actinomycete isolated from soil.</title>
        <authorList>
            <person name="Han L."/>
        </authorList>
    </citation>
    <scope>NUCLEOTIDE SEQUENCE [LARGE SCALE GENOMIC DNA]</scope>
    <source>
        <strain evidence="10 11">NEAU-GS14</strain>
    </source>
</reference>
<protein>
    <recommendedName>
        <fullName evidence="4">threonine ammonia-lyase</fullName>
        <ecNumber evidence="4">4.3.1.19</ecNumber>
    </recommendedName>
    <alternativeName>
        <fullName evidence="8">Threonine deaminase</fullName>
    </alternativeName>
</protein>
<proteinExistence type="inferred from homology"/>
<comment type="cofactor">
    <cofactor evidence="2">
        <name>pyridoxal 5'-phosphate</name>
        <dbReference type="ChEBI" id="CHEBI:597326"/>
    </cofactor>
</comment>
<evidence type="ECO:0000313" key="11">
    <source>
        <dbReference type="Proteomes" id="UP000308705"/>
    </source>
</evidence>
<dbReference type="PANTHER" id="PTHR48078">
    <property type="entry name" value="THREONINE DEHYDRATASE, MITOCHONDRIAL-RELATED"/>
    <property type="match status" value="1"/>
</dbReference>
<evidence type="ECO:0000256" key="3">
    <source>
        <dbReference type="ARBA" id="ARBA00010869"/>
    </source>
</evidence>
<evidence type="ECO:0000259" key="9">
    <source>
        <dbReference type="Pfam" id="PF00291"/>
    </source>
</evidence>
<evidence type="ECO:0000256" key="6">
    <source>
        <dbReference type="ARBA" id="ARBA00023239"/>
    </source>
</evidence>
<keyword evidence="11" id="KW-1185">Reference proteome</keyword>
<dbReference type="GO" id="GO:0006565">
    <property type="term" value="P:L-serine catabolic process"/>
    <property type="evidence" value="ECO:0007669"/>
    <property type="project" value="TreeGrafter"/>
</dbReference>
<dbReference type="GO" id="GO:0009097">
    <property type="term" value="P:isoleucine biosynthetic process"/>
    <property type="evidence" value="ECO:0007669"/>
    <property type="project" value="TreeGrafter"/>
</dbReference>
<comment type="similarity">
    <text evidence="3">Belongs to the serine/threonine dehydratase family.</text>
</comment>
<dbReference type="FunFam" id="3.40.50.1100:FF:000005">
    <property type="entry name" value="Threonine dehydratase catabolic"/>
    <property type="match status" value="1"/>
</dbReference>
<dbReference type="AlphaFoldDB" id="A0A4U3MDX6"/>
<dbReference type="OrthoDB" id="9811476at2"/>
<name>A0A4U3MDX6_9ACTN</name>
<evidence type="ECO:0000256" key="1">
    <source>
        <dbReference type="ARBA" id="ARBA00001274"/>
    </source>
</evidence>
<dbReference type="SUPFAM" id="SSF53686">
    <property type="entry name" value="Tryptophan synthase beta subunit-like PLP-dependent enzymes"/>
    <property type="match status" value="1"/>
</dbReference>
<organism evidence="10 11">
    <name type="scientific">Herbidospora galbida</name>
    <dbReference type="NCBI Taxonomy" id="2575442"/>
    <lineage>
        <taxon>Bacteria</taxon>
        <taxon>Bacillati</taxon>
        <taxon>Actinomycetota</taxon>
        <taxon>Actinomycetes</taxon>
        <taxon>Streptosporangiales</taxon>
        <taxon>Streptosporangiaceae</taxon>
        <taxon>Herbidospora</taxon>
    </lineage>
</organism>
<dbReference type="Gene3D" id="3.40.50.1100">
    <property type="match status" value="2"/>
</dbReference>
<comment type="caution">
    <text evidence="10">The sequence shown here is derived from an EMBL/GenBank/DDBJ whole genome shotgun (WGS) entry which is preliminary data.</text>
</comment>
<comment type="function">
    <text evidence="7">Catalyzes the anaerobic formation of alpha-ketobutyrate and ammonia from threonine in a two-step reaction. The first step involved a dehydration of threonine and a production of enamine intermediates (aminocrotonate), which tautomerizes to its imine form (iminobutyrate). Both intermediates are unstable and short-lived. The second step is the nonenzymatic hydrolysis of the enamine/imine intermediates to form 2-ketobutyrate and free ammonia. In the low water environment of the cell, the second step is accelerated by RidA.</text>
</comment>
<comment type="catalytic activity">
    <reaction evidence="1">
        <text>L-threonine = 2-oxobutanoate + NH4(+)</text>
        <dbReference type="Rhea" id="RHEA:22108"/>
        <dbReference type="ChEBI" id="CHEBI:16763"/>
        <dbReference type="ChEBI" id="CHEBI:28938"/>
        <dbReference type="ChEBI" id="CHEBI:57926"/>
        <dbReference type="EC" id="4.3.1.19"/>
    </reaction>
</comment>
<sequence>MTDMRDILQAASLLARHIPPTPMWSYPVLNAAAGAELWVKHENTQPIGAFKVRGGITLLAALPDRSRGVVAYSTGNHAQSIAYAARLFGTPCAIVMPENPNPSKVAAVEALGATVVIGGATMVEAADVAREEADRLGRRLISPADEPEIIAGVGTLYLEILLQRPDLDAIVVPVGSGTGAAAACLVARALAPGCQVIGVQSAAAPAAHDSWRLGEMVLRPMKTRVDGLATGSAYALPQQVMRDLLTDFLLVTDEEIRAAQRLMLTHAHTLAEGAGAAALAGVLNRREEFAGRKVAIVVSGGNAGPAELAALMGPQDA</sequence>
<dbReference type="GO" id="GO:0004794">
    <property type="term" value="F:threonine deaminase activity"/>
    <property type="evidence" value="ECO:0007669"/>
    <property type="project" value="UniProtKB-EC"/>
</dbReference>
<dbReference type="RefSeq" id="WP_137248879.1">
    <property type="nucleotide sequence ID" value="NZ_SZQA01000021.1"/>
</dbReference>
<keyword evidence="5" id="KW-0663">Pyridoxal phosphate</keyword>
<accession>A0A4U3MDX6</accession>
<dbReference type="InterPro" id="IPR050147">
    <property type="entry name" value="Ser/Thr_Dehydratase"/>
</dbReference>
<feature type="domain" description="Tryptophan synthase beta chain-like PALP" evidence="9">
    <location>
        <begin position="16"/>
        <end position="300"/>
    </location>
</feature>
<evidence type="ECO:0000256" key="7">
    <source>
        <dbReference type="ARBA" id="ARBA00025527"/>
    </source>
</evidence>
<dbReference type="PANTHER" id="PTHR48078:SF7">
    <property type="entry name" value="BLL6502 PROTEIN"/>
    <property type="match status" value="1"/>
</dbReference>
<dbReference type="GO" id="GO:0006567">
    <property type="term" value="P:L-threonine catabolic process"/>
    <property type="evidence" value="ECO:0007669"/>
    <property type="project" value="TreeGrafter"/>
</dbReference>
<dbReference type="InterPro" id="IPR001926">
    <property type="entry name" value="TrpB-like_PALP"/>
</dbReference>